<proteinExistence type="predicted"/>
<dbReference type="Proteomes" id="UP000815677">
    <property type="component" value="Unassembled WGS sequence"/>
</dbReference>
<feature type="non-terminal residue" evidence="1">
    <location>
        <position position="30"/>
    </location>
</feature>
<dbReference type="EMBL" id="DF847547">
    <property type="protein sequence ID" value="GAT52052.1"/>
    <property type="molecule type" value="Genomic_DNA"/>
</dbReference>
<keyword evidence="2" id="KW-1185">Reference proteome</keyword>
<reference evidence="1" key="1">
    <citation type="submission" date="2014-09" db="EMBL/GenBank/DDBJ databases">
        <title>Genome sequence of the luminous mushroom Mycena chlorophos for searching fungal bioluminescence genes.</title>
        <authorList>
            <person name="Tanaka Y."/>
            <person name="Kasuga D."/>
            <person name="Oba Y."/>
            <person name="Hase S."/>
            <person name="Sato K."/>
            <person name="Oba Y."/>
            <person name="Sakakibara Y."/>
        </authorList>
    </citation>
    <scope>NUCLEOTIDE SEQUENCE</scope>
</reference>
<sequence length="30" mass="3240">MDELRKDGVAEDHLLRQLRAAGRAASASTT</sequence>
<evidence type="ECO:0000313" key="1">
    <source>
        <dbReference type="EMBL" id="GAT52052.1"/>
    </source>
</evidence>
<feature type="non-terminal residue" evidence="1">
    <location>
        <position position="1"/>
    </location>
</feature>
<accession>A0ABQ0LLS7</accession>
<protein>
    <submittedName>
        <fullName evidence="1">Uncharacterized protein</fullName>
    </submittedName>
</protein>
<evidence type="ECO:0000313" key="2">
    <source>
        <dbReference type="Proteomes" id="UP000815677"/>
    </source>
</evidence>
<name>A0ABQ0LLS7_MYCCL</name>
<organism evidence="1 2">
    <name type="scientific">Mycena chlorophos</name>
    <name type="common">Agaric fungus</name>
    <name type="synonym">Agaricus chlorophos</name>
    <dbReference type="NCBI Taxonomy" id="658473"/>
    <lineage>
        <taxon>Eukaryota</taxon>
        <taxon>Fungi</taxon>
        <taxon>Dikarya</taxon>
        <taxon>Basidiomycota</taxon>
        <taxon>Agaricomycotina</taxon>
        <taxon>Agaricomycetes</taxon>
        <taxon>Agaricomycetidae</taxon>
        <taxon>Agaricales</taxon>
        <taxon>Marasmiineae</taxon>
        <taxon>Mycenaceae</taxon>
        <taxon>Mycena</taxon>
    </lineage>
</organism>
<gene>
    <name evidence="1" type="ORF">MCHLO_09140</name>
</gene>